<organism evidence="1">
    <name type="scientific">Arundo donax</name>
    <name type="common">Giant reed</name>
    <name type="synonym">Donax arundinaceus</name>
    <dbReference type="NCBI Taxonomy" id="35708"/>
    <lineage>
        <taxon>Eukaryota</taxon>
        <taxon>Viridiplantae</taxon>
        <taxon>Streptophyta</taxon>
        <taxon>Embryophyta</taxon>
        <taxon>Tracheophyta</taxon>
        <taxon>Spermatophyta</taxon>
        <taxon>Magnoliopsida</taxon>
        <taxon>Liliopsida</taxon>
        <taxon>Poales</taxon>
        <taxon>Poaceae</taxon>
        <taxon>PACMAD clade</taxon>
        <taxon>Arundinoideae</taxon>
        <taxon>Arundineae</taxon>
        <taxon>Arundo</taxon>
    </lineage>
</organism>
<reference evidence="1" key="1">
    <citation type="submission" date="2014-09" db="EMBL/GenBank/DDBJ databases">
        <authorList>
            <person name="Magalhaes I.L.F."/>
            <person name="Oliveira U."/>
            <person name="Santos F.R."/>
            <person name="Vidigal T.H.D.A."/>
            <person name="Brescovit A.D."/>
            <person name="Santos A.J."/>
        </authorList>
    </citation>
    <scope>NUCLEOTIDE SEQUENCE</scope>
    <source>
        <tissue evidence="1">Shoot tissue taken approximately 20 cm above the soil surface</tissue>
    </source>
</reference>
<evidence type="ECO:0000313" key="1">
    <source>
        <dbReference type="EMBL" id="JAD93401.1"/>
    </source>
</evidence>
<dbReference type="EMBL" id="GBRH01204494">
    <property type="protein sequence ID" value="JAD93401.1"/>
    <property type="molecule type" value="Transcribed_RNA"/>
</dbReference>
<protein>
    <submittedName>
        <fullName evidence="1">Uncharacterized protein</fullName>
    </submittedName>
</protein>
<sequence>MKNSKPAWSSRPFSVLGSECHHSKPKIIDVAMTWVILIQLI</sequence>
<reference evidence="1" key="2">
    <citation type="journal article" date="2015" name="Data Brief">
        <title>Shoot transcriptome of the giant reed, Arundo donax.</title>
        <authorList>
            <person name="Barrero R.A."/>
            <person name="Guerrero F.D."/>
            <person name="Moolhuijzen P."/>
            <person name="Goolsby J.A."/>
            <person name="Tidwell J."/>
            <person name="Bellgard S.E."/>
            <person name="Bellgard M.I."/>
        </authorList>
    </citation>
    <scope>NUCLEOTIDE SEQUENCE</scope>
    <source>
        <tissue evidence="1">Shoot tissue taken approximately 20 cm above the soil surface</tissue>
    </source>
</reference>
<accession>A0A0A9E023</accession>
<proteinExistence type="predicted"/>
<dbReference type="AlphaFoldDB" id="A0A0A9E023"/>
<name>A0A0A9E023_ARUDO</name>